<dbReference type="InterPro" id="IPR044999">
    <property type="entry name" value="CbbY-like"/>
</dbReference>
<dbReference type="Pfam" id="PF13419">
    <property type="entry name" value="HAD_2"/>
    <property type="match status" value="1"/>
</dbReference>
<dbReference type="InterPro" id="IPR023198">
    <property type="entry name" value="PGP-like_dom2"/>
</dbReference>
<dbReference type="EMBL" id="AP024237">
    <property type="protein sequence ID" value="BCO37537.1"/>
    <property type="molecule type" value="Genomic_DNA"/>
</dbReference>
<dbReference type="SUPFAM" id="SSF56784">
    <property type="entry name" value="HAD-like"/>
    <property type="match status" value="1"/>
</dbReference>
<dbReference type="Proteomes" id="UP000595446">
    <property type="component" value="Chromosome"/>
</dbReference>
<dbReference type="PANTHER" id="PTHR42896">
    <property type="entry name" value="XYLULOSE-1,5-BISPHOSPHATE (XUBP) PHOSPHATASE"/>
    <property type="match status" value="1"/>
</dbReference>
<dbReference type="InterPro" id="IPR036412">
    <property type="entry name" value="HAD-like_sf"/>
</dbReference>
<gene>
    <name evidence="1" type="ORF">MHEC_39700</name>
</gene>
<dbReference type="InterPro" id="IPR041492">
    <property type="entry name" value="HAD_2"/>
</dbReference>
<proteinExistence type="predicted"/>
<dbReference type="AlphaFoldDB" id="A0A7R7TY55"/>
<evidence type="ECO:0000313" key="1">
    <source>
        <dbReference type="EMBL" id="BCO37537.1"/>
    </source>
</evidence>
<dbReference type="InterPro" id="IPR023214">
    <property type="entry name" value="HAD_sf"/>
</dbReference>
<evidence type="ECO:0000313" key="2">
    <source>
        <dbReference type="Proteomes" id="UP000595446"/>
    </source>
</evidence>
<evidence type="ECO:0008006" key="3">
    <source>
        <dbReference type="Google" id="ProtNLM"/>
    </source>
</evidence>
<organism evidence="1 2">
    <name type="scientific">Mycobacterium heckeshornense</name>
    <dbReference type="NCBI Taxonomy" id="110505"/>
    <lineage>
        <taxon>Bacteria</taxon>
        <taxon>Bacillati</taxon>
        <taxon>Actinomycetota</taxon>
        <taxon>Actinomycetes</taxon>
        <taxon>Mycobacteriales</taxon>
        <taxon>Mycobacteriaceae</taxon>
        <taxon>Mycobacterium</taxon>
    </lineage>
</organism>
<accession>A0A7R7TY55</accession>
<dbReference type="Gene3D" id="1.10.150.240">
    <property type="entry name" value="Putative phosphatase, domain 2"/>
    <property type="match status" value="1"/>
</dbReference>
<sequence length="211" mass="22445">MGDAHRATPGHAESVTMPAGTFRRRTFWWDRARPVDADIAPLRAVIFDADDALAEAGCAGDLAPRAGLIDLVMNLFVAGIWVGVVSTRARAWAETLVRQLIGEGLVETIVTADDVERPDGNIDLYRLALWELGITPQDALAVAGSAHGARAATAAGLPALLVAPCAAAEFTGAAAVRCGYDGATPLLAAGCRELHRRWWIARRRSRLVASR</sequence>
<dbReference type="GO" id="GO:0016787">
    <property type="term" value="F:hydrolase activity"/>
    <property type="evidence" value="ECO:0007669"/>
    <property type="project" value="InterPro"/>
</dbReference>
<name>A0A7R7TY55_9MYCO</name>
<dbReference type="Gene3D" id="3.40.50.1000">
    <property type="entry name" value="HAD superfamily/HAD-like"/>
    <property type="match status" value="1"/>
</dbReference>
<keyword evidence="2" id="KW-1185">Reference proteome</keyword>
<protein>
    <recommendedName>
        <fullName evidence="3">Haloacid dehalogenase</fullName>
    </recommendedName>
</protein>
<dbReference type="PANTHER" id="PTHR42896:SF2">
    <property type="entry name" value="CBBY-LIKE PROTEIN"/>
    <property type="match status" value="1"/>
</dbReference>
<reference evidence="1 2" key="1">
    <citation type="submission" date="2020-12" db="EMBL/GenBank/DDBJ databases">
        <title>Complete genome sequence of Mycobacterium heckeshornense JCM 15655T, closely related to a pathogenic non-tuberculous mycobacterial species Mycobacterium xenopi.</title>
        <authorList>
            <person name="Yoshida M."/>
            <person name="Fukano H."/>
            <person name="Asakura T."/>
            <person name="Suzuki M."/>
            <person name="Hoshino Y."/>
        </authorList>
    </citation>
    <scope>NUCLEOTIDE SEQUENCE [LARGE SCALE GENOMIC DNA]</scope>
    <source>
        <strain evidence="1 2">JCM 15655</strain>
    </source>
</reference>